<dbReference type="EMBL" id="MRDE01000046">
    <property type="protein sequence ID" value="OMH24822.1"/>
    <property type="molecule type" value="Genomic_DNA"/>
</dbReference>
<evidence type="ECO:0008006" key="3">
    <source>
        <dbReference type="Google" id="ProtNLM"/>
    </source>
</evidence>
<keyword evidence="2" id="KW-1185">Reference proteome</keyword>
<dbReference type="SUPFAM" id="SSF47598">
    <property type="entry name" value="Ribbon-helix-helix"/>
    <property type="match status" value="1"/>
</dbReference>
<dbReference type="InterPro" id="IPR010985">
    <property type="entry name" value="Ribbon_hlx_hlx"/>
</dbReference>
<comment type="caution">
    <text evidence="1">The sequence shown here is derived from an EMBL/GenBank/DDBJ whole genome shotgun (WGS) entry which is preliminary data.</text>
</comment>
<dbReference type="GO" id="GO:0006355">
    <property type="term" value="P:regulation of DNA-templated transcription"/>
    <property type="evidence" value="ECO:0007669"/>
    <property type="project" value="InterPro"/>
</dbReference>
<protein>
    <recommendedName>
        <fullName evidence="3">Antitoxin</fullName>
    </recommendedName>
</protein>
<evidence type="ECO:0000313" key="2">
    <source>
        <dbReference type="Proteomes" id="UP000187085"/>
    </source>
</evidence>
<organism evidence="1 2">
    <name type="scientific">Tersicoccus phoenicis</name>
    <dbReference type="NCBI Taxonomy" id="554083"/>
    <lineage>
        <taxon>Bacteria</taxon>
        <taxon>Bacillati</taxon>
        <taxon>Actinomycetota</taxon>
        <taxon>Actinomycetes</taxon>
        <taxon>Micrococcales</taxon>
        <taxon>Micrococcaceae</taxon>
        <taxon>Tersicoccus</taxon>
    </lineage>
</organism>
<gene>
    <name evidence="1" type="ORF">BKD30_07395</name>
</gene>
<dbReference type="Gene3D" id="1.10.1220.10">
    <property type="entry name" value="Met repressor-like"/>
    <property type="match status" value="1"/>
</dbReference>
<dbReference type="AlphaFoldDB" id="A0A1R1LBD6"/>
<name>A0A1R1LBD6_9MICC</name>
<reference evidence="1 2" key="1">
    <citation type="submission" date="2016-12" db="EMBL/GenBank/DDBJ databases">
        <title>Draft genome of Tersicoccus phoenicis 1P05MA.</title>
        <authorList>
            <person name="Nakajima Y."/>
            <person name="Yoshizawa S."/>
            <person name="Nakamura K."/>
            <person name="Ogura Y."/>
            <person name="Hayashi T."/>
            <person name="Kogure K."/>
        </authorList>
    </citation>
    <scope>NUCLEOTIDE SEQUENCE [LARGE SCALE GENOMIC DNA]</scope>
    <source>
        <strain evidence="1 2">1p05MA</strain>
    </source>
</reference>
<dbReference type="Proteomes" id="UP000187085">
    <property type="component" value="Unassembled WGS sequence"/>
</dbReference>
<proteinExistence type="predicted"/>
<evidence type="ECO:0000313" key="1">
    <source>
        <dbReference type="EMBL" id="OMH24822.1"/>
    </source>
</evidence>
<dbReference type="STRING" id="554083.BKD30_07395"/>
<accession>A0A1R1LBD6</accession>
<sequence>MKRMNLRDVPDDVYTALTEAAEANRQSLSAFVVDRLTEVAQVARLSDYVAAYTPPTGSGIHLEDAVAAVREVREAT</sequence>
<dbReference type="InterPro" id="IPR013321">
    <property type="entry name" value="Arc_rbn_hlx_hlx"/>
</dbReference>